<proteinExistence type="predicted"/>
<comment type="caution">
    <text evidence="3">The sequence shown here is derived from an EMBL/GenBank/DDBJ whole genome shotgun (WGS) entry which is preliminary data.</text>
</comment>
<sequence length="188" mass="19991">MKKIFFILLLLIIPCWLLAVHFTLAAYEIEVSIPGGPAAGTPVTLTEYIHYIYLFGLGLIGIAALGGLVYGGFMYMLSGTVTSKDEAKKWIWGAISGLVLGLASYLLLNTINPDLVSLRGPTLPPIEMPELPAAPPSPEPPSPEPPSLLTCEPGNCDPGCEAAANCAEPIFFWDDSFCECVYSGSTGP</sequence>
<name>X0TM46_9ZZZZ</name>
<evidence type="ECO:0000313" key="3">
    <source>
        <dbReference type="EMBL" id="GAF88336.1"/>
    </source>
</evidence>
<evidence type="ECO:0000256" key="1">
    <source>
        <dbReference type="SAM" id="MobiDB-lite"/>
    </source>
</evidence>
<accession>X0TM46</accession>
<keyword evidence="2" id="KW-0812">Transmembrane</keyword>
<feature type="transmembrane region" description="Helical" evidence="2">
    <location>
        <begin position="90"/>
        <end position="108"/>
    </location>
</feature>
<reference evidence="3" key="1">
    <citation type="journal article" date="2014" name="Front. Microbiol.">
        <title>High frequency of phylogenetically diverse reductive dehalogenase-homologous genes in deep subseafloor sedimentary metagenomes.</title>
        <authorList>
            <person name="Kawai M."/>
            <person name="Futagami T."/>
            <person name="Toyoda A."/>
            <person name="Takaki Y."/>
            <person name="Nishi S."/>
            <person name="Hori S."/>
            <person name="Arai W."/>
            <person name="Tsubouchi T."/>
            <person name="Morono Y."/>
            <person name="Uchiyama I."/>
            <person name="Ito T."/>
            <person name="Fujiyama A."/>
            <person name="Inagaki F."/>
            <person name="Takami H."/>
        </authorList>
    </citation>
    <scope>NUCLEOTIDE SEQUENCE</scope>
    <source>
        <strain evidence="3">Expedition CK06-06</strain>
    </source>
</reference>
<feature type="compositionally biased region" description="Pro residues" evidence="1">
    <location>
        <begin position="127"/>
        <end position="146"/>
    </location>
</feature>
<keyword evidence="2" id="KW-0472">Membrane</keyword>
<organism evidence="3">
    <name type="scientific">marine sediment metagenome</name>
    <dbReference type="NCBI Taxonomy" id="412755"/>
    <lineage>
        <taxon>unclassified sequences</taxon>
        <taxon>metagenomes</taxon>
        <taxon>ecological metagenomes</taxon>
    </lineage>
</organism>
<feature type="transmembrane region" description="Helical" evidence="2">
    <location>
        <begin position="49"/>
        <end position="78"/>
    </location>
</feature>
<gene>
    <name evidence="3" type="ORF">S01H1_29191</name>
</gene>
<dbReference type="AlphaFoldDB" id="X0TM46"/>
<keyword evidence="2" id="KW-1133">Transmembrane helix</keyword>
<protein>
    <submittedName>
        <fullName evidence="3">Uncharacterized protein</fullName>
    </submittedName>
</protein>
<dbReference type="EMBL" id="BARS01017884">
    <property type="protein sequence ID" value="GAF88336.1"/>
    <property type="molecule type" value="Genomic_DNA"/>
</dbReference>
<feature type="region of interest" description="Disordered" evidence="1">
    <location>
        <begin position="127"/>
        <end position="150"/>
    </location>
</feature>
<evidence type="ECO:0000256" key="2">
    <source>
        <dbReference type="SAM" id="Phobius"/>
    </source>
</evidence>